<proteinExistence type="predicted"/>
<dbReference type="AlphaFoldDB" id="A0A0E9X7Z1"/>
<dbReference type="EMBL" id="GBXM01010779">
    <property type="protein sequence ID" value="JAH97798.1"/>
    <property type="molecule type" value="Transcribed_RNA"/>
</dbReference>
<accession>A0A0E9X7Z1</accession>
<name>A0A0E9X7Z1_ANGAN</name>
<reference evidence="1" key="1">
    <citation type="submission" date="2014-11" db="EMBL/GenBank/DDBJ databases">
        <authorList>
            <person name="Amaro Gonzalez C."/>
        </authorList>
    </citation>
    <scope>NUCLEOTIDE SEQUENCE</scope>
</reference>
<sequence>MSTMCPKYYQFSLLNMIKYFPNSIQFHYGPKLKRMLSFPEYTLHYLYPYGCAQFTKVQVCFLFQRWSCIDEFWIKSIDCSILCAVNNSTSVKAQNVKRS</sequence>
<reference evidence="1" key="2">
    <citation type="journal article" date="2015" name="Fish Shellfish Immunol.">
        <title>Early steps in the European eel (Anguilla anguilla)-Vibrio vulnificus interaction in the gills: Role of the RtxA13 toxin.</title>
        <authorList>
            <person name="Callol A."/>
            <person name="Pajuelo D."/>
            <person name="Ebbesson L."/>
            <person name="Teles M."/>
            <person name="MacKenzie S."/>
            <person name="Amaro C."/>
        </authorList>
    </citation>
    <scope>NUCLEOTIDE SEQUENCE</scope>
</reference>
<organism evidence="1">
    <name type="scientific">Anguilla anguilla</name>
    <name type="common">European freshwater eel</name>
    <name type="synonym">Muraena anguilla</name>
    <dbReference type="NCBI Taxonomy" id="7936"/>
    <lineage>
        <taxon>Eukaryota</taxon>
        <taxon>Metazoa</taxon>
        <taxon>Chordata</taxon>
        <taxon>Craniata</taxon>
        <taxon>Vertebrata</taxon>
        <taxon>Euteleostomi</taxon>
        <taxon>Actinopterygii</taxon>
        <taxon>Neopterygii</taxon>
        <taxon>Teleostei</taxon>
        <taxon>Anguilliformes</taxon>
        <taxon>Anguillidae</taxon>
        <taxon>Anguilla</taxon>
    </lineage>
</organism>
<protein>
    <submittedName>
        <fullName evidence="1">Uncharacterized protein</fullName>
    </submittedName>
</protein>
<evidence type="ECO:0000313" key="1">
    <source>
        <dbReference type="EMBL" id="JAH97798.1"/>
    </source>
</evidence>